<dbReference type="Proteomes" id="UP000800092">
    <property type="component" value="Unassembled WGS sequence"/>
</dbReference>
<dbReference type="OrthoDB" id="28092at2759"/>
<comment type="subunit">
    <text evidence="3">Component of the ER membrane protein complex (EMC).</text>
</comment>
<dbReference type="SUPFAM" id="SSF50998">
    <property type="entry name" value="Quinoprotein alcohol dehydrogenase-like"/>
    <property type="match status" value="1"/>
</dbReference>
<keyword evidence="8 11" id="KW-1133">Transmembrane helix</keyword>
<dbReference type="Gene3D" id="2.130.10.10">
    <property type="entry name" value="YVTN repeat-like/Quinoprotein amine dehydrogenase"/>
    <property type="match status" value="1"/>
</dbReference>
<comment type="subcellular location">
    <subcellularLocation>
        <location evidence="1">Endoplasmic reticulum membrane</location>
        <topology evidence="1">Single-pass type I membrane protein</topology>
    </subcellularLocation>
</comment>
<dbReference type="InterPro" id="IPR058545">
    <property type="entry name" value="Beta-prop_EMC1_1st"/>
</dbReference>
<dbReference type="PANTHER" id="PTHR21573">
    <property type="entry name" value="ER MEMBRANE PROTEIN COMPLEX SUBUNIT 1"/>
    <property type="match status" value="1"/>
</dbReference>
<feature type="signal peptide" evidence="12">
    <location>
        <begin position="1"/>
        <end position="18"/>
    </location>
</feature>
<feature type="chain" id="PRO_5025445122" description="ER membrane protein complex subunit 1" evidence="12">
    <location>
        <begin position="19"/>
        <end position="941"/>
    </location>
</feature>
<evidence type="ECO:0000259" key="14">
    <source>
        <dbReference type="Pfam" id="PF25293"/>
    </source>
</evidence>
<dbReference type="InterPro" id="IPR011678">
    <property type="entry name" value="EMC1_C"/>
</dbReference>
<dbReference type="InterPro" id="IPR015943">
    <property type="entry name" value="WD40/YVTN_repeat-like_dom_sf"/>
</dbReference>
<accession>A0A6A6GWF3</accession>
<evidence type="ECO:0000256" key="7">
    <source>
        <dbReference type="ARBA" id="ARBA00022824"/>
    </source>
</evidence>
<dbReference type="Pfam" id="PF25293">
    <property type="entry name" value="Beta-prop_EMC1_N"/>
    <property type="match status" value="1"/>
</dbReference>
<evidence type="ECO:0000259" key="13">
    <source>
        <dbReference type="Pfam" id="PF07774"/>
    </source>
</evidence>
<evidence type="ECO:0000256" key="6">
    <source>
        <dbReference type="ARBA" id="ARBA00022729"/>
    </source>
</evidence>
<keyword evidence="9 11" id="KW-0472">Membrane</keyword>
<keyword evidence="7" id="KW-0256">Endoplasmic reticulum</keyword>
<evidence type="ECO:0000256" key="4">
    <source>
        <dbReference type="ARBA" id="ARBA00020824"/>
    </source>
</evidence>
<evidence type="ECO:0000256" key="2">
    <source>
        <dbReference type="ARBA" id="ARBA00007904"/>
    </source>
</evidence>
<keyword evidence="16" id="KW-1185">Reference proteome</keyword>
<dbReference type="GO" id="GO:0034975">
    <property type="term" value="P:protein folding in endoplasmic reticulum"/>
    <property type="evidence" value="ECO:0007669"/>
    <property type="project" value="TreeGrafter"/>
</dbReference>
<evidence type="ECO:0000313" key="15">
    <source>
        <dbReference type="EMBL" id="KAF2230037.1"/>
    </source>
</evidence>
<evidence type="ECO:0000256" key="5">
    <source>
        <dbReference type="ARBA" id="ARBA00022692"/>
    </source>
</evidence>
<proteinExistence type="inferred from homology"/>
<dbReference type="Pfam" id="PF07774">
    <property type="entry name" value="EMC1_C"/>
    <property type="match status" value="1"/>
</dbReference>
<evidence type="ECO:0000256" key="3">
    <source>
        <dbReference type="ARBA" id="ARBA00011276"/>
    </source>
</evidence>
<feature type="transmembrane region" description="Helical" evidence="11">
    <location>
        <begin position="909"/>
        <end position="929"/>
    </location>
</feature>
<dbReference type="EMBL" id="ML991849">
    <property type="protein sequence ID" value="KAF2230037.1"/>
    <property type="molecule type" value="Genomic_DNA"/>
</dbReference>
<feature type="domain" description="ER membrane protein complex subunit 1 C-terminal" evidence="13">
    <location>
        <begin position="718"/>
        <end position="938"/>
    </location>
</feature>
<dbReference type="InterPro" id="IPR011047">
    <property type="entry name" value="Quinoprotein_ADH-like_sf"/>
</dbReference>
<protein>
    <recommendedName>
        <fullName evidence="4">ER membrane protein complex subunit 1</fullName>
    </recommendedName>
</protein>
<comment type="similarity">
    <text evidence="2">Belongs to the EMC1 family.</text>
</comment>
<keyword evidence="6 12" id="KW-0732">Signal</keyword>
<evidence type="ECO:0000313" key="16">
    <source>
        <dbReference type="Proteomes" id="UP000800092"/>
    </source>
</evidence>
<reference evidence="15" key="1">
    <citation type="journal article" date="2020" name="Stud. Mycol.">
        <title>101 Dothideomycetes genomes: a test case for predicting lifestyles and emergence of pathogens.</title>
        <authorList>
            <person name="Haridas S."/>
            <person name="Albert R."/>
            <person name="Binder M."/>
            <person name="Bloem J."/>
            <person name="Labutti K."/>
            <person name="Salamov A."/>
            <person name="Andreopoulos B."/>
            <person name="Baker S."/>
            <person name="Barry K."/>
            <person name="Bills G."/>
            <person name="Bluhm B."/>
            <person name="Cannon C."/>
            <person name="Castanera R."/>
            <person name="Culley D."/>
            <person name="Daum C."/>
            <person name="Ezra D."/>
            <person name="Gonzalez J."/>
            <person name="Henrissat B."/>
            <person name="Kuo A."/>
            <person name="Liang C."/>
            <person name="Lipzen A."/>
            <person name="Lutzoni F."/>
            <person name="Magnuson J."/>
            <person name="Mondo S."/>
            <person name="Nolan M."/>
            <person name="Ohm R."/>
            <person name="Pangilinan J."/>
            <person name="Park H.-J."/>
            <person name="Ramirez L."/>
            <person name="Alfaro M."/>
            <person name="Sun H."/>
            <person name="Tritt A."/>
            <person name="Yoshinaga Y."/>
            <person name="Zwiers L.-H."/>
            <person name="Turgeon B."/>
            <person name="Goodwin S."/>
            <person name="Spatafora J."/>
            <person name="Crous P."/>
            <person name="Grigoriev I."/>
        </authorList>
    </citation>
    <scope>NUCLEOTIDE SEQUENCE</scope>
    <source>
        <strain evidence="15">Tuck. ex Michener</strain>
    </source>
</reference>
<evidence type="ECO:0000256" key="10">
    <source>
        <dbReference type="ARBA" id="ARBA00023180"/>
    </source>
</evidence>
<evidence type="ECO:0000256" key="1">
    <source>
        <dbReference type="ARBA" id="ARBA00004115"/>
    </source>
</evidence>
<evidence type="ECO:0000256" key="9">
    <source>
        <dbReference type="ARBA" id="ARBA00023136"/>
    </source>
</evidence>
<dbReference type="PANTHER" id="PTHR21573:SF0">
    <property type="entry name" value="ER MEMBRANE PROTEIN COMPLEX SUBUNIT 1"/>
    <property type="match status" value="1"/>
</dbReference>
<dbReference type="AlphaFoldDB" id="A0A6A6GWF3"/>
<evidence type="ECO:0000256" key="8">
    <source>
        <dbReference type="ARBA" id="ARBA00022989"/>
    </source>
</evidence>
<evidence type="ECO:0000256" key="12">
    <source>
        <dbReference type="SAM" id="SignalP"/>
    </source>
</evidence>
<feature type="domain" description="EMC1 first beta-propeller" evidence="14">
    <location>
        <begin position="19"/>
        <end position="430"/>
    </location>
</feature>
<dbReference type="GO" id="GO:0072546">
    <property type="term" value="C:EMC complex"/>
    <property type="evidence" value="ECO:0007669"/>
    <property type="project" value="InterPro"/>
</dbReference>
<evidence type="ECO:0000256" key="11">
    <source>
        <dbReference type="SAM" id="Phobius"/>
    </source>
</evidence>
<organism evidence="15 16">
    <name type="scientific">Viridothelium virens</name>
    <name type="common">Speckled blister lichen</name>
    <name type="synonym">Trypethelium virens</name>
    <dbReference type="NCBI Taxonomy" id="1048519"/>
    <lineage>
        <taxon>Eukaryota</taxon>
        <taxon>Fungi</taxon>
        <taxon>Dikarya</taxon>
        <taxon>Ascomycota</taxon>
        <taxon>Pezizomycotina</taxon>
        <taxon>Dothideomycetes</taxon>
        <taxon>Dothideomycetes incertae sedis</taxon>
        <taxon>Trypetheliales</taxon>
        <taxon>Trypetheliaceae</taxon>
        <taxon>Viridothelium</taxon>
    </lineage>
</organism>
<sequence>MLQHCVLALALLIPSILGIFADDAFSVDYHLALLGLPQGPATFFHQPYQSSKASLLYTLSERNVVGAVNPKDGSLVWRQPLQSTSNTTSGFLRVGEDADTVVTAVDGQAAAWSASDGRVVWTHSLGDAPVHGLEILELDSGKGRAENGKDAILLVGGTNPSVKRFDGTSGTIKWEYEDTSGDAPLQVSASSTSIYYLSTHATFTGGLKIKITTLDPLTGHKTDQHVISSDSELSSTDGILFVGANTASPIIAWTDKTRKLVKINILGSKTVSTFTVESNAGEEIEKIAVHAPRKISSLPHFLIYYQTSERHWAEAFHININSASITKAYSLPKLAGRGAFATTTADANVYFTRITEDEFSVVSSASHGILGRWPQKGSRTSQYAASFPLHASAEVITKSGSVSAIRCAVVYSDGGWALFLNGELSWTRHEGLASAVAAVWAEVGDGSTLTEELEVEGHANPIAAYIHRLNRHVHDLQRLPQWLQNLPKTLLVGGIFESKGEEISQAVSAHDRFGYHKFVFVANEAGYIFVLDAGNQGRVLATLKAATLASDEKWTSSSLQISHDGQLTVKDPATGSQTVVQMPFAEKLRSPGFSQFDIVDQEKTLFTIATFDPDSGEIQGRKATPTDIIWRFKPPLGDRLIHISDRIANEPVAAIGKALGDRRVLYKYLNPNMVLIVTANDAKSRLTVFLLDSVSGDILYSNAHDNIDATRSITSAVSENWFAYSFSVIPSSTSPSAGHELVITELYESYLPNDRGPLGSASNYSSLVTASPEPYAIAQTYHIPEEISSMAITQTRQGITSRDLLAVLSETNSIISIPRYHLDPRRPVNRDATKIEQAEGLFRYTPVLDFDPKWYLNHKREVLGTKHVLTTPSGLESTSLVFAFGGDVFGTRISPSGSFDVLGKDFGKLQMLATVAALGVGVFVVAPLVTRKQVNTQWQVA</sequence>
<keyword evidence="5 11" id="KW-0812">Transmembrane</keyword>
<name>A0A6A6GWF3_VIRVR</name>
<gene>
    <name evidence="15" type="ORF">EV356DRAFT_454758</name>
</gene>
<dbReference type="InterPro" id="IPR026895">
    <property type="entry name" value="EMC1"/>
</dbReference>
<keyword evidence="10" id="KW-0325">Glycoprotein</keyword>